<evidence type="ECO:0000259" key="1">
    <source>
        <dbReference type="Pfam" id="PF20307"/>
    </source>
</evidence>
<gene>
    <name evidence="2" type="ORF">CPT_Miami_034</name>
</gene>
<dbReference type="InterPro" id="IPR046881">
    <property type="entry name" value="divDNAB"/>
</dbReference>
<evidence type="ECO:0000313" key="2">
    <source>
        <dbReference type="EMBL" id="QPB09129.1"/>
    </source>
</evidence>
<keyword evidence="3" id="KW-1185">Reference proteome</keyword>
<accession>A0A873WCL5</accession>
<dbReference type="Proteomes" id="UP000662782">
    <property type="component" value="Segment"/>
</dbReference>
<protein>
    <recommendedName>
        <fullName evidence="1">Divergent DnaB-like ATPase domain-containing protein</fullName>
    </recommendedName>
</protein>
<dbReference type="EMBL" id="MT701590">
    <property type="protein sequence ID" value="QPB09129.1"/>
    <property type="molecule type" value="Genomic_DNA"/>
</dbReference>
<evidence type="ECO:0000313" key="3">
    <source>
        <dbReference type="Proteomes" id="UP000662782"/>
    </source>
</evidence>
<reference evidence="2 3" key="1">
    <citation type="submission" date="2020-07" db="EMBL/GenBank/DDBJ databases">
        <title>Complete genome sequence of Klebsiella pneumoniae phage Miami.</title>
        <authorList>
            <person name="Mora D.A."/>
            <person name="Lessor L."/>
            <person name="Gill J."/>
            <person name="Liu M."/>
        </authorList>
    </citation>
    <scope>NUCLEOTIDE SEQUENCE [LARGE SCALE GENOMIC DNA]</scope>
</reference>
<dbReference type="Gene3D" id="3.40.50.300">
    <property type="entry name" value="P-loop containing nucleotide triphosphate hydrolases"/>
    <property type="match status" value="1"/>
</dbReference>
<name>A0A873WCL5_9CAUD</name>
<organism evidence="2 3">
    <name type="scientific">Klebsiella phage Miami</name>
    <dbReference type="NCBI Taxonomy" id="2767581"/>
    <lineage>
        <taxon>Viruses</taxon>
        <taxon>Duplodnaviria</taxon>
        <taxon>Heunggongvirae</taxon>
        <taxon>Uroviricota</taxon>
        <taxon>Caudoviricetes</taxon>
        <taxon>Chimalliviridae</taxon>
        <taxon>Miamivirus</taxon>
        <taxon>Miamivirus miami</taxon>
    </lineage>
</organism>
<dbReference type="InterPro" id="IPR027417">
    <property type="entry name" value="P-loop_NTPase"/>
</dbReference>
<dbReference type="Pfam" id="PF20307">
    <property type="entry name" value="divDNAB"/>
    <property type="match status" value="1"/>
</dbReference>
<sequence length="513" mass="58125">MSTLLILVKILSAMYQIKKIKDVTLLGEAKDLLNGIPISKGDLFTQDKKIETAIRDTIDWILAQPEDEPIIKSLLTQRVMDFMKDAPELAKAIEAGLEDYPSEERTRQIIYRHIQEVKKAVGDDKFNKDFKNEIKELYFGDPSKTDKTTWAKIADMIETKLTEAVLADKNVALVEEVNTDDLSGIVNIIERAKIESSEEGVLKTGLQGLNKALYPDNGLRRSKFYMWEALTNRGKSLTMGHIVSSIGLYNKPLLRDKSKIPTIVLDSAEDALDIIIERMYKLIMVNQFGHQGDFKNELPETIAQVIADGFRKNGWFLIMNRVDPVNDNYYEMTDRIRKLQMKGHEIIFWAYDYLGMANLKGTSGESRSDRLQDLYKRVRGFIVNHGICFCTPHQLSPEAKKFLRESDDDAELTFAKEVGGKSMTEGSTKLTNECDGVITVHVAKTVDDKAYWTVNLSKMRGEGSPLSERFWVYPLDPVLGLVHDINTKCAGKKSFKHMLDENGESVPDFDFAG</sequence>
<proteinExistence type="predicted"/>
<feature type="domain" description="Divergent DnaB-like ATPase" evidence="1">
    <location>
        <begin position="146"/>
        <end position="503"/>
    </location>
</feature>